<protein>
    <recommendedName>
        <fullName evidence="5">NigD-like C-terminal beta sandwich domain-containing protein</fullName>
    </recommendedName>
</protein>
<dbReference type="InterPro" id="IPR024299">
    <property type="entry name" value="NigD-like_OB_dom"/>
</dbReference>
<dbReference type="Pfam" id="PF17415">
    <property type="entry name" value="NigD_C"/>
    <property type="match status" value="1"/>
</dbReference>
<evidence type="ECO:0000313" key="4">
    <source>
        <dbReference type="Proteomes" id="UP000004892"/>
    </source>
</evidence>
<dbReference type="STRING" id="742817.HMPREF9449_02894"/>
<dbReference type="AlphaFoldDB" id="H1DKV8"/>
<evidence type="ECO:0000313" key="3">
    <source>
        <dbReference type="EMBL" id="EHP45253.1"/>
    </source>
</evidence>
<name>H1DKV8_9BACT</name>
<evidence type="ECO:0008006" key="5">
    <source>
        <dbReference type="Google" id="ProtNLM"/>
    </source>
</evidence>
<dbReference type="InterPro" id="IPR035376">
    <property type="entry name" value="NigD_C"/>
</dbReference>
<evidence type="ECO:0000259" key="2">
    <source>
        <dbReference type="Pfam" id="PF17415"/>
    </source>
</evidence>
<proteinExistence type="predicted"/>
<feature type="domain" description="NigD-like N-terminal OB" evidence="1">
    <location>
        <begin position="58"/>
        <end position="117"/>
    </location>
</feature>
<feature type="domain" description="NigD-like C-terminal" evidence="2">
    <location>
        <begin position="124"/>
        <end position="234"/>
    </location>
</feature>
<dbReference type="GeneID" id="98070416"/>
<gene>
    <name evidence="3" type="ORF">HMPREF9449_02894</name>
</gene>
<dbReference type="PATRIC" id="fig|742817.3.peg.3095"/>
<dbReference type="RefSeq" id="WP_009138037.1">
    <property type="nucleotide sequence ID" value="NZ_JH594598.1"/>
</dbReference>
<dbReference type="EMBL" id="ADMC01000033">
    <property type="protein sequence ID" value="EHP45253.1"/>
    <property type="molecule type" value="Genomic_DNA"/>
</dbReference>
<sequence length="262" mass="30863">MGNSFLIDRQEKHRFVRKKSGHILLFPLFLLSFFIVSCDDKYEDLRYEYSDYGIIHKNGELTTIQTDRGALVCPSVWNIPAEFKNKDRVLIYFNLLGEADSTEQFDYYVRINEIHKILTKDLIEYSSEISDSLGYDPIQLYNLWISREFINFDFYYGAGAPNLKHMINLALHPEKTADNRILLEFRHNAFRDPYNYKYHGIVSFRAAELLDTPQDSVLLRIKYRGLEQDKTVDLTWIPQENKLIKPELNPTEIPLSQTEILH</sequence>
<dbReference type="Proteomes" id="UP000004892">
    <property type="component" value="Unassembled WGS sequence"/>
</dbReference>
<keyword evidence="4" id="KW-1185">Reference proteome</keyword>
<dbReference type="Pfam" id="PF12667">
    <property type="entry name" value="NigD_N"/>
    <property type="match status" value="1"/>
</dbReference>
<dbReference type="eggNOG" id="ENOG5032SB4">
    <property type="taxonomic scope" value="Bacteria"/>
</dbReference>
<dbReference type="Gene3D" id="2.60.40.2370">
    <property type="entry name" value="NigD-like, C-terminal beta sandwich domain"/>
    <property type="match status" value="1"/>
</dbReference>
<organism evidence="3 4">
    <name type="scientific">Odoribacter laneus YIT 12061</name>
    <dbReference type="NCBI Taxonomy" id="742817"/>
    <lineage>
        <taxon>Bacteria</taxon>
        <taxon>Pseudomonadati</taxon>
        <taxon>Bacteroidota</taxon>
        <taxon>Bacteroidia</taxon>
        <taxon>Bacteroidales</taxon>
        <taxon>Odoribacteraceae</taxon>
        <taxon>Odoribacter</taxon>
    </lineage>
</organism>
<dbReference type="Gene3D" id="2.40.50.500">
    <property type="entry name" value="NigD-like N-terminal OB domain"/>
    <property type="match status" value="1"/>
</dbReference>
<comment type="caution">
    <text evidence="3">The sequence shown here is derived from an EMBL/GenBank/DDBJ whole genome shotgun (WGS) entry which is preliminary data.</text>
</comment>
<dbReference type="InterPro" id="IPR038179">
    <property type="entry name" value="NigD-like_N_sf"/>
</dbReference>
<evidence type="ECO:0000259" key="1">
    <source>
        <dbReference type="Pfam" id="PF12667"/>
    </source>
</evidence>
<accession>H1DKV8</accession>
<dbReference type="InterPro" id="IPR038143">
    <property type="entry name" value="NigD-like_C_dom_sf"/>
</dbReference>
<dbReference type="HOGENOM" id="CLU_1061040_0_0_10"/>
<reference evidence="3 4" key="1">
    <citation type="submission" date="2012-01" db="EMBL/GenBank/DDBJ databases">
        <title>The Genome Sequence of Odoribacter laneus YIT 12061.</title>
        <authorList>
            <consortium name="The Broad Institute Genome Sequencing Platform"/>
            <person name="Earl A."/>
            <person name="Ward D."/>
            <person name="Feldgarden M."/>
            <person name="Gevers D."/>
            <person name="Morotomi M."/>
            <person name="Young S.K."/>
            <person name="Zeng Q."/>
            <person name="Gargeya S."/>
            <person name="Fitzgerald M."/>
            <person name="Haas B."/>
            <person name="Abouelleil A."/>
            <person name="Alvarado L."/>
            <person name="Arachchi H.M."/>
            <person name="Berlin A."/>
            <person name="Chapman S.B."/>
            <person name="Gearin G."/>
            <person name="Goldberg J."/>
            <person name="Griggs A."/>
            <person name="Gujja S."/>
            <person name="Hansen M."/>
            <person name="Heiman D."/>
            <person name="Howarth C."/>
            <person name="Larimer J."/>
            <person name="Lui A."/>
            <person name="MacDonald P.J.P."/>
            <person name="McCowen C."/>
            <person name="Montmayeur A."/>
            <person name="Murphy C."/>
            <person name="Neiman D."/>
            <person name="Pearson M."/>
            <person name="Priest M."/>
            <person name="Roberts A."/>
            <person name="Saif S."/>
            <person name="Shea T."/>
            <person name="Sisk P."/>
            <person name="Stolte C."/>
            <person name="Sykes S."/>
            <person name="Wortman J."/>
            <person name="Nusbaum C."/>
            <person name="Birren B."/>
        </authorList>
    </citation>
    <scope>NUCLEOTIDE SEQUENCE [LARGE SCALE GENOMIC DNA]</scope>
    <source>
        <strain evidence="3 4">YIT 12061</strain>
    </source>
</reference>